<keyword evidence="1" id="KW-0812">Transmembrane</keyword>
<keyword evidence="4" id="KW-1185">Reference proteome</keyword>
<gene>
    <name evidence="2" type="ORF">A5888_002330</name>
    <name evidence="3" type="ORF">A5888_004208</name>
</gene>
<evidence type="ECO:0000313" key="4">
    <source>
        <dbReference type="Proteomes" id="UP000195141"/>
    </source>
</evidence>
<reference evidence="2" key="1">
    <citation type="submission" date="2017-05" db="EMBL/GenBank/DDBJ databases">
        <title>The Genome Sequence of Enterococcus sp. 9E7_DIV0242.</title>
        <authorList>
            <consortium name="The Broad Institute Genomics Platform"/>
            <consortium name="The Broad Institute Genomic Center for Infectious Diseases"/>
            <person name="Earl A."/>
            <person name="Manson A."/>
            <person name="Schwartman J."/>
            <person name="Gilmore M."/>
            <person name="Abouelleil A."/>
            <person name="Cao P."/>
            <person name="Chapman S."/>
            <person name="Cusick C."/>
            <person name="Shea T."/>
            <person name="Young S."/>
            <person name="Neafsey D."/>
            <person name="Nusbaum C."/>
            <person name="Birren B."/>
        </authorList>
    </citation>
    <scope>NUCLEOTIDE SEQUENCE [LARGE SCALE GENOMIC DNA]</scope>
    <source>
        <strain evidence="2">9E7_DIV0242</strain>
    </source>
</reference>
<feature type="transmembrane region" description="Helical" evidence="1">
    <location>
        <begin position="136"/>
        <end position="159"/>
    </location>
</feature>
<reference evidence="3" key="3">
    <citation type="submission" date="2024-03" db="EMBL/GenBank/DDBJ databases">
        <title>The Genome Sequence of Enterococcus sp. DIV0242b.</title>
        <authorList>
            <consortium name="The Broad Institute Genomics Platform"/>
            <consortium name="The Broad Institute Microbial Omics Core"/>
            <consortium name="The Broad Institute Genomic Center for Infectious Diseases"/>
            <person name="Earl A."/>
            <person name="Manson A."/>
            <person name="Gilmore M."/>
            <person name="Schwartman J."/>
            <person name="Shea T."/>
            <person name="Abouelleil A."/>
            <person name="Cao P."/>
            <person name="Chapman S."/>
            <person name="Cusick C."/>
            <person name="Young S."/>
            <person name="Neafsey D."/>
            <person name="Nusbaum C."/>
            <person name="Birren B."/>
        </authorList>
    </citation>
    <scope>NUCLEOTIDE SEQUENCE</scope>
    <source>
        <strain evidence="3">9E7_DIV0242</strain>
    </source>
</reference>
<evidence type="ECO:0000313" key="3">
    <source>
        <dbReference type="EMBL" id="WYJ92435.1"/>
    </source>
</evidence>
<name>A0A242K7B7_9ENTE</name>
<sequence>MQQLNIYDTRIAPTGQYYNVGYYEEKTTLTFTTTFSSTDKLAIVKPDIVLLDTPKFKKSVDALQEKGVDMKVNGRHAEAKVSAEKDQLLWTTIPFDKGWKVYVDGKEEAIQSFKGAFLSVPLSAGEHDVEFVFLPYGLRLGAGLSIFSLLGFGGVLVLFEKEENKD</sequence>
<evidence type="ECO:0000313" key="2">
    <source>
        <dbReference type="EMBL" id="OTP16116.1"/>
    </source>
</evidence>
<keyword evidence="1" id="KW-1133">Transmembrane helix</keyword>
<organism evidence="2">
    <name type="scientific">Candidatus Enterococcus clewellii</name>
    <dbReference type="NCBI Taxonomy" id="1834193"/>
    <lineage>
        <taxon>Bacteria</taxon>
        <taxon>Bacillati</taxon>
        <taxon>Bacillota</taxon>
        <taxon>Bacilli</taxon>
        <taxon>Lactobacillales</taxon>
        <taxon>Enterococcaceae</taxon>
        <taxon>Enterococcus</taxon>
    </lineage>
</organism>
<protein>
    <recommendedName>
        <fullName evidence="5">YfhO family protein</fullName>
    </recommendedName>
</protein>
<evidence type="ECO:0000256" key="1">
    <source>
        <dbReference type="SAM" id="Phobius"/>
    </source>
</evidence>
<dbReference type="Proteomes" id="UP000195141">
    <property type="component" value="Chromosome"/>
</dbReference>
<dbReference type="Pfam" id="PF09586">
    <property type="entry name" value="YfhO"/>
    <property type="match status" value="1"/>
</dbReference>
<reference evidence="3" key="2">
    <citation type="submission" date="2017-05" db="EMBL/GenBank/DDBJ databases">
        <authorList>
            <consortium name="The Broad Institute Genomics Platform"/>
            <consortium name="The Broad Institute Genomic Center for Infectious Diseases"/>
            <person name="Earl A."/>
            <person name="Manson A."/>
            <person name="Schwartman J."/>
            <person name="Gilmore M."/>
            <person name="Abouelleil A."/>
            <person name="Cao P."/>
            <person name="Chapman S."/>
            <person name="Cusick C."/>
            <person name="Shea T."/>
            <person name="Young S."/>
            <person name="Neafsey D."/>
            <person name="Nusbaum C."/>
            <person name="Birren B."/>
        </authorList>
    </citation>
    <scope>NUCLEOTIDE SEQUENCE</scope>
    <source>
        <strain evidence="3">9E7_DIV0242</strain>
    </source>
</reference>
<dbReference type="AlphaFoldDB" id="A0A242K7B7"/>
<dbReference type="EMBL" id="NGMM01000003">
    <property type="protein sequence ID" value="OTP16116.1"/>
    <property type="molecule type" value="Genomic_DNA"/>
</dbReference>
<dbReference type="PANTHER" id="PTHR38454:SF1">
    <property type="entry name" value="INTEGRAL MEMBRANE PROTEIN"/>
    <property type="match status" value="1"/>
</dbReference>
<dbReference type="PANTHER" id="PTHR38454">
    <property type="entry name" value="INTEGRAL MEMBRANE PROTEIN-RELATED"/>
    <property type="match status" value="1"/>
</dbReference>
<keyword evidence="1" id="KW-0472">Membrane</keyword>
<evidence type="ECO:0008006" key="5">
    <source>
        <dbReference type="Google" id="ProtNLM"/>
    </source>
</evidence>
<accession>A0A242K7B7</accession>
<dbReference type="EMBL" id="CP147247">
    <property type="protein sequence ID" value="WYJ92435.1"/>
    <property type="molecule type" value="Genomic_DNA"/>
</dbReference>
<proteinExistence type="predicted"/>
<dbReference type="InterPro" id="IPR018580">
    <property type="entry name" value="Uncharacterised_YfhO"/>
</dbReference>